<reference evidence="2 3" key="1">
    <citation type="submission" date="2018-07" db="EMBL/GenBank/DDBJ databases">
        <title>A high quality draft genome assembly of the barn swallow (H. rustica rustica).</title>
        <authorList>
            <person name="Formenti G."/>
            <person name="Chiara M."/>
            <person name="Poveda L."/>
            <person name="Francoijs K.-J."/>
            <person name="Bonisoli-Alquati A."/>
            <person name="Canova L."/>
            <person name="Gianfranceschi L."/>
            <person name="Horner D.S."/>
            <person name="Saino N."/>
        </authorList>
    </citation>
    <scope>NUCLEOTIDE SEQUENCE [LARGE SCALE GENOMIC DNA]</scope>
    <source>
        <strain evidence="2">Chelidonia</strain>
        <tissue evidence="2">Blood</tissue>
    </source>
</reference>
<comment type="caution">
    <text evidence="2">The sequence shown here is derived from an EMBL/GenBank/DDBJ whole genome shotgun (WGS) entry which is preliminary data.</text>
</comment>
<keyword evidence="3" id="KW-1185">Reference proteome</keyword>
<protein>
    <submittedName>
        <fullName evidence="2">Uncharacterized protein</fullName>
    </submittedName>
</protein>
<gene>
    <name evidence="2" type="ORF">DUI87_22500</name>
</gene>
<name>A0A3M0JIK0_HIRRU</name>
<organism evidence="2 3">
    <name type="scientific">Hirundo rustica rustica</name>
    <dbReference type="NCBI Taxonomy" id="333673"/>
    <lineage>
        <taxon>Eukaryota</taxon>
        <taxon>Metazoa</taxon>
        <taxon>Chordata</taxon>
        <taxon>Craniata</taxon>
        <taxon>Vertebrata</taxon>
        <taxon>Euteleostomi</taxon>
        <taxon>Archelosauria</taxon>
        <taxon>Archosauria</taxon>
        <taxon>Dinosauria</taxon>
        <taxon>Saurischia</taxon>
        <taxon>Theropoda</taxon>
        <taxon>Coelurosauria</taxon>
        <taxon>Aves</taxon>
        <taxon>Neognathae</taxon>
        <taxon>Neoaves</taxon>
        <taxon>Telluraves</taxon>
        <taxon>Australaves</taxon>
        <taxon>Passeriformes</taxon>
        <taxon>Sylvioidea</taxon>
        <taxon>Hirundinidae</taxon>
        <taxon>Hirundo</taxon>
    </lineage>
</organism>
<dbReference type="AlphaFoldDB" id="A0A3M0JIK0"/>
<evidence type="ECO:0000313" key="2">
    <source>
        <dbReference type="EMBL" id="RMC00816.1"/>
    </source>
</evidence>
<proteinExistence type="predicted"/>
<feature type="region of interest" description="Disordered" evidence="1">
    <location>
        <begin position="25"/>
        <end position="47"/>
    </location>
</feature>
<feature type="region of interest" description="Disordered" evidence="1">
    <location>
        <begin position="61"/>
        <end position="83"/>
    </location>
</feature>
<accession>A0A3M0JIK0</accession>
<dbReference type="STRING" id="333673.A0A3M0JIK0"/>
<dbReference type="EMBL" id="QRBI01000142">
    <property type="protein sequence ID" value="RMC00816.1"/>
    <property type="molecule type" value="Genomic_DNA"/>
</dbReference>
<dbReference type="Proteomes" id="UP000269221">
    <property type="component" value="Unassembled WGS sequence"/>
</dbReference>
<evidence type="ECO:0000313" key="3">
    <source>
        <dbReference type="Proteomes" id="UP000269221"/>
    </source>
</evidence>
<dbReference type="OrthoDB" id="205403at2759"/>
<sequence>MGSGSALGASSQKKKVKEEARILEQITSSKKRQQEKRGVDKQTRAQAAFEKVQKQQVEQVLKKASKTHKQRVQEFKRHFGCSD</sequence>
<evidence type="ECO:0000256" key="1">
    <source>
        <dbReference type="SAM" id="MobiDB-lite"/>
    </source>
</evidence>